<dbReference type="EMBL" id="UINC01160547">
    <property type="protein sequence ID" value="SVD59261.1"/>
    <property type="molecule type" value="Genomic_DNA"/>
</dbReference>
<proteinExistence type="predicted"/>
<organism evidence="5">
    <name type="scientific">marine metagenome</name>
    <dbReference type="NCBI Taxonomy" id="408172"/>
    <lineage>
        <taxon>unclassified sequences</taxon>
        <taxon>metagenomes</taxon>
        <taxon>ecological metagenomes</taxon>
    </lineage>
</organism>
<evidence type="ECO:0000256" key="2">
    <source>
        <dbReference type="ARBA" id="ARBA00022827"/>
    </source>
</evidence>
<dbReference type="Gene3D" id="3.30.465.10">
    <property type="match status" value="1"/>
</dbReference>
<gene>
    <name evidence="5" type="ORF">METZ01_LOCUS412115</name>
</gene>
<accession>A0A382WMH7</accession>
<dbReference type="GO" id="GO:0071949">
    <property type="term" value="F:FAD binding"/>
    <property type="evidence" value="ECO:0007669"/>
    <property type="project" value="InterPro"/>
</dbReference>
<evidence type="ECO:0000259" key="4">
    <source>
        <dbReference type="PROSITE" id="PS51387"/>
    </source>
</evidence>
<evidence type="ECO:0000256" key="3">
    <source>
        <dbReference type="ARBA" id="ARBA00023002"/>
    </source>
</evidence>
<evidence type="ECO:0000313" key="5">
    <source>
        <dbReference type="EMBL" id="SVD59261.1"/>
    </source>
</evidence>
<feature type="non-terminal residue" evidence="5">
    <location>
        <position position="137"/>
    </location>
</feature>
<dbReference type="SUPFAM" id="SSF56176">
    <property type="entry name" value="FAD-binding/transporter-associated domain-like"/>
    <property type="match status" value="1"/>
</dbReference>
<dbReference type="Pfam" id="PF00941">
    <property type="entry name" value="FAD_binding_5"/>
    <property type="match status" value="1"/>
</dbReference>
<keyword evidence="1" id="KW-0285">Flavoprotein</keyword>
<reference evidence="5" key="1">
    <citation type="submission" date="2018-05" db="EMBL/GenBank/DDBJ databases">
        <authorList>
            <person name="Lanie J.A."/>
            <person name="Ng W.-L."/>
            <person name="Kazmierczak K.M."/>
            <person name="Andrzejewski T.M."/>
            <person name="Davidsen T.M."/>
            <person name="Wayne K.J."/>
            <person name="Tettelin H."/>
            <person name="Glass J.I."/>
            <person name="Rusch D."/>
            <person name="Podicherti R."/>
            <person name="Tsui H.-C.T."/>
            <person name="Winkler M.E."/>
        </authorList>
    </citation>
    <scope>NUCLEOTIDE SEQUENCE</scope>
</reference>
<dbReference type="InterPro" id="IPR016166">
    <property type="entry name" value="FAD-bd_PCMH"/>
</dbReference>
<dbReference type="PANTHER" id="PTHR42659">
    <property type="entry name" value="XANTHINE DEHYDROGENASE SUBUNIT C-RELATED"/>
    <property type="match status" value="1"/>
</dbReference>
<name>A0A382WMH7_9ZZZZ</name>
<dbReference type="GO" id="GO:0016491">
    <property type="term" value="F:oxidoreductase activity"/>
    <property type="evidence" value="ECO:0007669"/>
    <property type="project" value="UniProtKB-KW"/>
</dbReference>
<keyword evidence="3" id="KW-0560">Oxidoreductase</keyword>
<dbReference type="PROSITE" id="PS51387">
    <property type="entry name" value="FAD_PCMH"/>
    <property type="match status" value="1"/>
</dbReference>
<dbReference type="InterPro" id="IPR036318">
    <property type="entry name" value="FAD-bd_PCMH-like_sf"/>
</dbReference>
<dbReference type="InterPro" id="IPR051312">
    <property type="entry name" value="Diverse_Substr_Oxidored"/>
</dbReference>
<dbReference type="InterPro" id="IPR002346">
    <property type="entry name" value="Mopterin_DH_FAD-bd"/>
</dbReference>
<evidence type="ECO:0000256" key="1">
    <source>
        <dbReference type="ARBA" id="ARBA00022630"/>
    </source>
</evidence>
<feature type="domain" description="FAD-binding PCMH-type" evidence="4">
    <location>
        <begin position="1"/>
        <end position="137"/>
    </location>
</feature>
<sequence>MSTCKYTRATSIDTAIENLVEAKGEAHVIAGGIALGILMNEKLVHPSWLIDISGVEAFHGIEILPDGALRIGALETHHAIQCSKIVSESIPMLTEMAAEIACGRIKNRGTIGGNICLADPQGDPPIAAFALGATLRA</sequence>
<keyword evidence="2" id="KW-0274">FAD</keyword>
<dbReference type="InterPro" id="IPR016169">
    <property type="entry name" value="FAD-bd_PCMH_sub2"/>
</dbReference>
<dbReference type="AlphaFoldDB" id="A0A382WMH7"/>
<protein>
    <recommendedName>
        <fullName evidence="4">FAD-binding PCMH-type domain-containing protein</fullName>
    </recommendedName>
</protein>
<dbReference type="PANTHER" id="PTHR42659:SF2">
    <property type="entry name" value="XANTHINE DEHYDROGENASE SUBUNIT C-RELATED"/>
    <property type="match status" value="1"/>
</dbReference>
<dbReference type="InterPro" id="IPR016167">
    <property type="entry name" value="FAD-bd_PCMH_sub1"/>
</dbReference>
<dbReference type="Gene3D" id="3.30.43.10">
    <property type="entry name" value="Uridine Diphospho-n-acetylenolpyruvylglucosamine Reductase, domain 2"/>
    <property type="match status" value="1"/>
</dbReference>